<dbReference type="GO" id="GO:0005634">
    <property type="term" value="C:nucleus"/>
    <property type="evidence" value="ECO:0007669"/>
    <property type="project" value="TreeGrafter"/>
</dbReference>
<evidence type="ECO:0000313" key="3">
    <source>
        <dbReference type="WBParaSite" id="PSAMB.scaffold2862size20840.g19492.t1"/>
    </source>
</evidence>
<dbReference type="PANTHER" id="PTHR19303:SF73">
    <property type="entry name" value="PROTEIN PDC2"/>
    <property type="match status" value="1"/>
</dbReference>
<accession>A0A914W267</accession>
<reference evidence="3" key="1">
    <citation type="submission" date="2022-11" db="UniProtKB">
        <authorList>
            <consortium name="WormBaseParasite"/>
        </authorList>
    </citation>
    <scope>IDENTIFICATION</scope>
</reference>
<evidence type="ECO:0000259" key="1">
    <source>
        <dbReference type="Pfam" id="PF03184"/>
    </source>
</evidence>
<dbReference type="PANTHER" id="PTHR19303">
    <property type="entry name" value="TRANSPOSON"/>
    <property type="match status" value="1"/>
</dbReference>
<sequence length="186" mass="20768">MSASKRKLTTLNIDQKIEILNALQSKAKKRKELSVEYGCDLSTIARVNADKTGLFYKALPNGTLAARGEKPQGGKSQKERLTILFLGNMDGSDKEVYTIGRSKQPHCFRGKNIPLPYFANTKAWMTGALWMKIIKDFDCATVKQNRKVLLFADNATCHKLDEGVVLKNVNIQFLPPNPTSIIQPLD</sequence>
<dbReference type="Proteomes" id="UP000887566">
    <property type="component" value="Unplaced"/>
</dbReference>
<keyword evidence="2" id="KW-1185">Reference proteome</keyword>
<protein>
    <submittedName>
        <fullName evidence="3">DDE-1 domain-containing protein</fullName>
    </submittedName>
</protein>
<evidence type="ECO:0000313" key="2">
    <source>
        <dbReference type="Proteomes" id="UP000887566"/>
    </source>
</evidence>
<dbReference type="GO" id="GO:0003677">
    <property type="term" value="F:DNA binding"/>
    <property type="evidence" value="ECO:0007669"/>
    <property type="project" value="TreeGrafter"/>
</dbReference>
<proteinExistence type="predicted"/>
<organism evidence="2 3">
    <name type="scientific">Plectus sambesii</name>
    <dbReference type="NCBI Taxonomy" id="2011161"/>
    <lineage>
        <taxon>Eukaryota</taxon>
        <taxon>Metazoa</taxon>
        <taxon>Ecdysozoa</taxon>
        <taxon>Nematoda</taxon>
        <taxon>Chromadorea</taxon>
        <taxon>Plectida</taxon>
        <taxon>Plectina</taxon>
        <taxon>Plectoidea</taxon>
        <taxon>Plectidae</taxon>
        <taxon>Plectus</taxon>
    </lineage>
</organism>
<dbReference type="WBParaSite" id="PSAMB.scaffold2862size20840.g19492.t1">
    <property type="protein sequence ID" value="PSAMB.scaffold2862size20840.g19492.t1"/>
    <property type="gene ID" value="PSAMB.scaffold2862size20840.g19492"/>
</dbReference>
<dbReference type="InterPro" id="IPR050863">
    <property type="entry name" value="CenT-Element_Derived"/>
</dbReference>
<dbReference type="AlphaFoldDB" id="A0A914W267"/>
<dbReference type="Pfam" id="PF03184">
    <property type="entry name" value="DDE_1"/>
    <property type="match status" value="1"/>
</dbReference>
<dbReference type="InterPro" id="IPR004875">
    <property type="entry name" value="DDE_SF_endonuclease_dom"/>
</dbReference>
<feature type="domain" description="DDE-1" evidence="1">
    <location>
        <begin position="78"/>
        <end position="186"/>
    </location>
</feature>
<name>A0A914W267_9BILA</name>